<reference evidence="2" key="2">
    <citation type="journal article" date="2024" name="Plant">
        <title>Genomic evolution and insights into agronomic trait innovations of Sesamum species.</title>
        <authorList>
            <person name="Miao H."/>
            <person name="Wang L."/>
            <person name="Qu L."/>
            <person name="Liu H."/>
            <person name="Sun Y."/>
            <person name="Le M."/>
            <person name="Wang Q."/>
            <person name="Wei S."/>
            <person name="Zheng Y."/>
            <person name="Lin W."/>
            <person name="Duan Y."/>
            <person name="Cao H."/>
            <person name="Xiong S."/>
            <person name="Wang X."/>
            <person name="Wei L."/>
            <person name="Li C."/>
            <person name="Ma Q."/>
            <person name="Ju M."/>
            <person name="Zhao R."/>
            <person name="Li G."/>
            <person name="Mu C."/>
            <person name="Tian Q."/>
            <person name="Mei H."/>
            <person name="Zhang T."/>
            <person name="Gao T."/>
            <person name="Zhang H."/>
        </authorList>
    </citation>
    <scope>NUCLEOTIDE SEQUENCE</scope>
    <source>
        <strain evidence="2">KEN1</strain>
    </source>
</reference>
<dbReference type="AlphaFoldDB" id="A0AAW2SSK2"/>
<comment type="caution">
    <text evidence="2">The sequence shown here is derived from an EMBL/GenBank/DDBJ whole genome shotgun (WGS) entry which is preliminary data.</text>
</comment>
<evidence type="ECO:0000256" key="1">
    <source>
        <dbReference type="SAM" id="Phobius"/>
    </source>
</evidence>
<keyword evidence="1" id="KW-1133">Transmembrane helix</keyword>
<feature type="transmembrane region" description="Helical" evidence="1">
    <location>
        <begin position="30"/>
        <end position="54"/>
    </location>
</feature>
<keyword evidence="1" id="KW-0472">Membrane</keyword>
<reference evidence="2" key="1">
    <citation type="submission" date="2020-06" db="EMBL/GenBank/DDBJ databases">
        <authorList>
            <person name="Li T."/>
            <person name="Hu X."/>
            <person name="Zhang T."/>
            <person name="Song X."/>
            <person name="Zhang H."/>
            <person name="Dai N."/>
            <person name="Sheng W."/>
            <person name="Hou X."/>
            <person name="Wei L."/>
        </authorList>
    </citation>
    <scope>NUCLEOTIDE SEQUENCE</scope>
    <source>
        <strain evidence="2">KEN1</strain>
        <tissue evidence="2">Leaf</tissue>
    </source>
</reference>
<evidence type="ECO:0000313" key="2">
    <source>
        <dbReference type="EMBL" id="KAL0395122.1"/>
    </source>
</evidence>
<organism evidence="2">
    <name type="scientific">Sesamum latifolium</name>
    <dbReference type="NCBI Taxonomy" id="2727402"/>
    <lineage>
        <taxon>Eukaryota</taxon>
        <taxon>Viridiplantae</taxon>
        <taxon>Streptophyta</taxon>
        <taxon>Embryophyta</taxon>
        <taxon>Tracheophyta</taxon>
        <taxon>Spermatophyta</taxon>
        <taxon>Magnoliopsida</taxon>
        <taxon>eudicotyledons</taxon>
        <taxon>Gunneridae</taxon>
        <taxon>Pentapetalae</taxon>
        <taxon>asterids</taxon>
        <taxon>lamiids</taxon>
        <taxon>Lamiales</taxon>
        <taxon>Pedaliaceae</taxon>
        <taxon>Sesamum</taxon>
    </lineage>
</organism>
<name>A0AAW2SSK2_9LAMI</name>
<gene>
    <name evidence="2" type="ORF">Slati_4478400</name>
</gene>
<accession>A0AAW2SSK2</accession>
<keyword evidence="1" id="KW-0812">Transmembrane</keyword>
<protein>
    <submittedName>
        <fullName evidence="2">Uncharacterized protein</fullName>
    </submittedName>
</protein>
<sequence length="95" mass="10988">MVSYKKTRATVCRDSRLDESKIDMLFDNSLHIFLIIHVHLDGLVSNILYLAFFLDFQSCFDLIPIPPGQRVLTKVPLNESLDVLKREPAFFANIY</sequence>
<dbReference type="EMBL" id="JACGWN010000016">
    <property type="protein sequence ID" value="KAL0395122.1"/>
    <property type="molecule type" value="Genomic_DNA"/>
</dbReference>
<proteinExistence type="predicted"/>